<dbReference type="Proteomes" id="UP000219994">
    <property type="component" value="Unassembled WGS sequence"/>
</dbReference>
<dbReference type="EMBL" id="NAEP01000036">
    <property type="protein sequence ID" value="PDQ35294.1"/>
    <property type="molecule type" value="Genomic_DNA"/>
</dbReference>
<reference evidence="3" key="1">
    <citation type="submission" date="2017-03" db="EMBL/GenBank/DDBJ databases">
        <authorList>
            <person name="Lund M.B."/>
        </authorList>
    </citation>
    <scope>NUCLEOTIDE SEQUENCE [LARGE SCALE GENOMIC DNA]</scope>
</reference>
<evidence type="ECO:0000313" key="2">
    <source>
        <dbReference type="EMBL" id="PDQ35294.1"/>
    </source>
</evidence>
<gene>
    <name evidence="2" type="ORF">B5766_06760</name>
</gene>
<evidence type="ECO:0000256" key="1">
    <source>
        <dbReference type="SAM" id="SignalP"/>
    </source>
</evidence>
<keyword evidence="1" id="KW-0732">Signal</keyword>
<name>A0A2A6FQY2_9MICO</name>
<feature type="chain" id="PRO_5039202530" description="Peptidylprolyl isomerase" evidence="1">
    <location>
        <begin position="20"/>
        <end position="315"/>
    </location>
</feature>
<protein>
    <recommendedName>
        <fullName evidence="4">Peptidylprolyl isomerase</fullName>
    </recommendedName>
</protein>
<comment type="caution">
    <text evidence="2">The sequence shown here is derived from an EMBL/GenBank/DDBJ whole genome shotgun (WGS) entry which is preliminary data.</text>
</comment>
<dbReference type="PROSITE" id="PS51257">
    <property type="entry name" value="PROKAR_LIPOPROTEIN"/>
    <property type="match status" value="1"/>
</dbReference>
<proteinExistence type="predicted"/>
<evidence type="ECO:0008006" key="4">
    <source>
        <dbReference type="Google" id="ProtNLM"/>
    </source>
</evidence>
<dbReference type="AlphaFoldDB" id="A0A2A6FQY2"/>
<sequence length="315" mass="31679">MRSRLAVIAGLGCVAAALAGCTATGQMALGSGPSVQALTVSTDTTTESTVSFPTPLLPSRAQCREIVAGTGPRVQPGDVVEVAVSLYLGATGEKLVSVGYDSSKPAKYVPVSASAADVVSAGLRCGSRGSRLAVAIPHSASIANVTALGLIDSQKTRLTDPQQLGLGSGEGFVQVMDIKRVFPGKATGAPQITRDGFPAVALAPNGTPGITIPKKPTPTKMELEILKAGAGPVIGEKSTVLVHIASANWSTGAANSTWQSGAPQPVSLAQEDPSLVKLLSGVKVGSQVGVILPTPASEGQAADASFLVIDILGIL</sequence>
<organism evidence="2 3">
    <name type="scientific">Candidatus Lumbricidiphila eiseniae</name>
    <dbReference type="NCBI Taxonomy" id="1969409"/>
    <lineage>
        <taxon>Bacteria</taxon>
        <taxon>Bacillati</taxon>
        <taxon>Actinomycetota</taxon>
        <taxon>Actinomycetes</taxon>
        <taxon>Micrococcales</taxon>
        <taxon>Microbacteriaceae</taxon>
        <taxon>Candidatus Lumbricidiphila</taxon>
    </lineage>
</organism>
<evidence type="ECO:0000313" key="3">
    <source>
        <dbReference type="Proteomes" id="UP000219994"/>
    </source>
</evidence>
<accession>A0A2A6FQY2</accession>
<feature type="signal peptide" evidence="1">
    <location>
        <begin position="1"/>
        <end position="19"/>
    </location>
</feature>